<dbReference type="AlphaFoldDB" id="A0A812MK30"/>
<comment type="caution">
    <text evidence="1">The sequence shown here is derived from an EMBL/GenBank/DDBJ whole genome shotgun (WGS) entry which is preliminary data.</text>
</comment>
<dbReference type="SUPFAM" id="SSF81631">
    <property type="entry name" value="PAP/OAS1 substrate-binding domain"/>
    <property type="match status" value="1"/>
</dbReference>
<dbReference type="Gene3D" id="1.10.1410.10">
    <property type="match status" value="1"/>
</dbReference>
<protein>
    <submittedName>
        <fullName evidence="1">CHLP protein</fullName>
    </submittedName>
</protein>
<dbReference type="InterPro" id="IPR023214">
    <property type="entry name" value="HAD_sf"/>
</dbReference>
<evidence type="ECO:0000313" key="2">
    <source>
        <dbReference type="Proteomes" id="UP000601435"/>
    </source>
</evidence>
<organism evidence="1 2">
    <name type="scientific">Symbiodinium necroappetens</name>
    <dbReference type="NCBI Taxonomy" id="1628268"/>
    <lineage>
        <taxon>Eukaryota</taxon>
        <taxon>Sar</taxon>
        <taxon>Alveolata</taxon>
        <taxon>Dinophyceae</taxon>
        <taxon>Suessiales</taxon>
        <taxon>Symbiodiniaceae</taxon>
        <taxon>Symbiodinium</taxon>
    </lineage>
</organism>
<dbReference type="Gene3D" id="1.10.40.40">
    <property type="entry name" value="Deoxyribonucleotidase, domain 2"/>
    <property type="match status" value="1"/>
</dbReference>
<dbReference type="Gene3D" id="3.40.50.1000">
    <property type="entry name" value="HAD superfamily/HAD-like"/>
    <property type="match status" value="1"/>
</dbReference>
<feature type="non-terminal residue" evidence="1">
    <location>
        <position position="610"/>
    </location>
</feature>
<reference evidence="1" key="1">
    <citation type="submission" date="2021-02" db="EMBL/GenBank/DDBJ databases">
        <authorList>
            <person name="Dougan E. K."/>
            <person name="Rhodes N."/>
            <person name="Thang M."/>
            <person name="Chan C."/>
        </authorList>
    </citation>
    <scope>NUCLEOTIDE SEQUENCE</scope>
</reference>
<proteinExistence type="predicted"/>
<dbReference type="InterPro" id="IPR043519">
    <property type="entry name" value="NT_sf"/>
</dbReference>
<dbReference type="InterPro" id="IPR036412">
    <property type="entry name" value="HAD-like_sf"/>
</dbReference>
<dbReference type="OrthoDB" id="2274644at2759"/>
<dbReference type="Proteomes" id="UP000601435">
    <property type="component" value="Unassembled WGS sequence"/>
</dbReference>
<dbReference type="SUPFAM" id="SSF81301">
    <property type="entry name" value="Nucleotidyltransferase"/>
    <property type="match status" value="1"/>
</dbReference>
<name>A0A812MK30_9DINO</name>
<dbReference type="Gene3D" id="3.30.460.10">
    <property type="entry name" value="Beta Polymerase, domain 2"/>
    <property type="match status" value="1"/>
</dbReference>
<dbReference type="SUPFAM" id="SSF56784">
    <property type="entry name" value="HAD-like"/>
    <property type="match status" value="1"/>
</dbReference>
<sequence length="610" mass="67710">GLAITCKPLSQLFLPHGSHALEAMAMASYARFQPGLHAPHLCGPYRPVEVPKSQASQAPTHVQLYCDLDGVLADFNKGCLALFPEGGAIAAKIPTHTVTKLTWEEEGEMWRRIEEKTDFFLSLDWTSDGEELWRWIDWNIVPTPAVLTGLPMGRAGQMAAKQKEQWCHEKLGSEVAVYCCGTRNKQKFSGQGCVLIDDRGDLREAWEARGGIFVHHTSTAETIRQLREILKSSRIGSQSATSTQEVPLQMTSICWAAQTPAGCFKPKCRYLHVPVSRRHRCWIQLWGFVWWHQRMFDDLPSFVDCIRSVYSPKHQAAFQADKDMDEQSHGAFRSMLETLRESCELGLPLDFLRPMDHASPPSPLPPLPRQVRDVLVQVQTLDVLGPDPKVVVAGSMGLGADVGGSDLDLVLCCDIEVNPKTALAAVTEALLKAGEAVDVILLEQVAVPLLSFRLAGLSVDVTLNQMSSIRDILLFRYALRTAGPELSSMLRLVKMWLKARRIPGTKQGGFPTVVWLRLAIRFYQECKGSSKARRVARDWLRRFMVWAWQGLPTGGSPLALAGEQEYYSGRLAAGVPAGTLLLFVCEMVAFLEKSPAPSAVGEDSFRRSSF</sequence>
<evidence type="ECO:0000313" key="1">
    <source>
        <dbReference type="EMBL" id="CAE7260317.1"/>
    </source>
</evidence>
<gene>
    <name evidence="1" type="primary">CHLP</name>
    <name evidence="1" type="ORF">SNEC2469_LOCUS5926</name>
</gene>
<accession>A0A812MK30</accession>
<dbReference type="EMBL" id="CAJNJA010010636">
    <property type="protein sequence ID" value="CAE7260317.1"/>
    <property type="molecule type" value="Genomic_DNA"/>
</dbReference>
<keyword evidence="2" id="KW-1185">Reference proteome</keyword>